<dbReference type="Pfam" id="PF00561">
    <property type="entry name" value="Abhydrolase_1"/>
    <property type="match status" value="1"/>
</dbReference>
<dbReference type="GO" id="GO:0043401">
    <property type="term" value="P:steroid hormone receptor signaling pathway"/>
    <property type="evidence" value="ECO:0007669"/>
    <property type="project" value="TreeGrafter"/>
</dbReference>
<reference evidence="4 5" key="1">
    <citation type="journal article" date="2021" name="Cell">
        <title>Tracing the genetic footprints of vertebrate landing in non-teleost ray-finned fishes.</title>
        <authorList>
            <person name="Bi X."/>
            <person name="Wang K."/>
            <person name="Yang L."/>
            <person name="Pan H."/>
            <person name="Jiang H."/>
            <person name="Wei Q."/>
            <person name="Fang M."/>
            <person name="Yu H."/>
            <person name="Zhu C."/>
            <person name="Cai Y."/>
            <person name="He Y."/>
            <person name="Gan X."/>
            <person name="Zeng H."/>
            <person name="Yu D."/>
            <person name="Zhu Y."/>
            <person name="Jiang H."/>
            <person name="Qiu Q."/>
            <person name="Yang H."/>
            <person name="Zhang Y.E."/>
            <person name="Wang W."/>
            <person name="Zhu M."/>
            <person name="He S."/>
            <person name="Zhang G."/>
        </authorList>
    </citation>
    <scope>NUCLEOTIDE SEQUENCE [LARGE SCALE GENOMIC DNA]</scope>
    <source>
        <strain evidence="4">Bchr_013</strain>
    </source>
</reference>
<dbReference type="Pfam" id="PF21058">
    <property type="entry name" value="Stereocilin"/>
    <property type="match status" value="1"/>
</dbReference>
<name>A0A8X7XLW2_POLSE</name>
<organism evidence="4 5">
    <name type="scientific">Polypterus senegalus</name>
    <name type="common">Senegal bichir</name>
    <dbReference type="NCBI Taxonomy" id="55291"/>
    <lineage>
        <taxon>Eukaryota</taxon>
        <taxon>Metazoa</taxon>
        <taxon>Chordata</taxon>
        <taxon>Craniata</taxon>
        <taxon>Vertebrata</taxon>
        <taxon>Euteleostomi</taxon>
        <taxon>Actinopterygii</taxon>
        <taxon>Polypteriformes</taxon>
        <taxon>Polypteridae</taxon>
        <taxon>Polypterus</taxon>
    </lineage>
</organism>
<dbReference type="InterPro" id="IPR048992">
    <property type="entry name" value="Stereocilin_LRR"/>
</dbReference>
<dbReference type="GO" id="GO:0036126">
    <property type="term" value="C:sperm flagellum"/>
    <property type="evidence" value="ECO:0007669"/>
    <property type="project" value="TreeGrafter"/>
</dbReference>
<dbReference type="SUPFAM" id="SSF53474">
    <property type="entry name" value="alpha/beta-Hydrolases"/>
    <property type="match status" value="1"/>
</dbReference>
<dbReference type="GO" id="GO:0046464">
    <property type="term" value="P:acylglycerol catabolic process"/>
    <property type="evidence" value="ECO:0007669"/>
    <property type="project" value="TreeGrafter"/>
</dbReference>
<feature type="domain" description="Stereocilin LRR" evidence="3">
    <location>
        <begin position="771"/>
        <end position="805"/>
    </location>
</feature>
<keyword evidence="5" id="KW-1185">Reference proteome</keyword>
<dbReference type="Gene3D" id="3.40.50.1820">
    <property type="entry name" value="alpha/beta hydrolase"/>
    <property type="match status" value="1"/>
</dbReference>
<dbReference type="PANTHER" id="PTHR10794:SF45">
    <property type="entry name" value="MONOACYLGLYCEROL LIPASE ABHD2"/>
    <property type="match status" value="1"/>
</dbReference>
<evidence type="ECO:0000259" key="2">
    <source>
        <dbReference type="Pfam" id="PF00561"/>
    </source>
</evidence>
<accession>A0A8X7XLW2</accession>
<protein>
    <submittedName>
        <fullName evidence="4">ABH2A lipase</fullName>
    </submittedName>
</protein>
<comment type="similarity">
    <text evidence="1">Belongs to the AB hydrolase superfamily. AB hydrolase 4 family.</text>
</comment>
<comment type="caution">
    <text evidence="4">The sequence shown here is derived from an EMBL/GenBank/DDBJ whole genome shotgun (WGS) entry which is preliminary data.</text>
</comment>
<feature type="domain" description="AB hydrolase-1" evidence="2">
    <location>
        <begin position="186"/>
        <end position="294"/>
    </location>
</feature>
<dbReference type="Proteomes" id="UP000886611">
    <property type="component" value="Unassembled WGS sequence"/>
</dbReference>
<dbReference type="InterPro" id="IPR050960">
    <property type="entry name" value="AB_hydrolase_4_sf"/>
</dbReference>
<dbReference type="AlphaFoldDB" id="A0A8X7XLW2"/>
<sequence length="813" mass="90642">MHLSNCRSVIFGLGKLQAVAGQRREGAISLHSPSRRQAVSLPVHHTQLPVLSRSVMSNDVEVNTMAPEMPAMFDGMKLAAVAAVLYIIVRCLNLKSPTAPPELTYQDTPLNHFILKSCSLLTKEYIPPLLWGKSGHLQTALYGKMGRVSSPHPYGLRKFLTMPDEATATFDLFESLSDHCTGVDVTMVICPGIGNHSEKHYIRTFVDYAQKQGYRCAVLNHLGALPNIELTSPRVFTYGCTWEFGAMVGYIKKTFPQTQLIVVGFSLGGNIVCKFLGENRTNQERVLCCVSVCQGYSALRGMLFGESASKRPKMMEDADLSRLYTATSLMQIDDNIMRGIGNNIDWNAQMLGFASQGFPAEPPFLSCMKLGQEGSKKKQENLRKTRSIAPEPDLEDIWSGTDVTVEDNFFATSELLEAVCNESIPGLTGVSNFTVFLYCNLFEGNDDTVDMEASDPGVDLQSLCSDAAWYLSAAEADFLWVTVCSEYFATEFNSTVCSNSSFWVARAQSQVTMQKEFYSFNQTSIDNLCQQMSSGPNGSSLKSTSENCLSHLNTRVLNVQNFSRCFLPNASTLIGNLCGTETTFVPVEGSWAFEFCTKNWYNFTSLGLGTCDIRYWTPASFENATLLKHCWNNKGFRNYICHNDTIYYHLAPIHPWILGYCADPETNSGDERCFLQKIFDLLPIPYDFESSQLCQNPTPHLLEILYKLSECKGEVHELHNWIVNVNYILRLLDFIVSLPSGFDTGKREVRAQLSEAILLSSLLDNTSFYAALSSNASLSVLQAVGDFLRNERNVSLKEDLLSCFSVRELSPKH</sequence>
<evidence type="ECO:0000256" key="1">
    <source>
        <dbReference type="ARBA" id="ARBA00010884"/>
    </source>
</evidence>
<dbReference type="GO" id="GO:0048240">
    <property type="term" value="P:sperm capacitation"/>
    <property type="evidence" value="ECO:0007669"/>
    <property type="project" value="TreeGrafter"/>
</dbReference>
<dbReference type="GO" id="GO:0051793">
    <property type="term" value="P:medium-chain fatty acid catabolic process"/>
    <property type="evidence" value="ECO:0007669"/>
    <property type="project" value="TreeGrafter"/>
</dbReference>
<dbReference type="GO" id="GO:0008126">
    <property type="term" value="F:acetylesterase activity"/>
    <property type="evidence" value="ECO:0007669"/>
    <property type="project" value="TreeGrafter"/>
</dbReference>
<dbReference type="PANTHER" id="PTHR10794">
    <property type="entry name" value="ABHYDROLASE DOMAIN-CONTAINING PROTEIN"/>
    <property type="match status" value="1"/>
</dbReference>
<evidence type="ECO:0000313" key="4">
    <source>
        <dbReference type="EMBL" id="KAG2470753.1"/>
    </source>
</evidence>
<evidence type="ECO:0000313" key="5">
    <source>
        <dbReference type="Proteomes" id="UP000886611"/>
    </source>
</evidence>
<gene>
    <name evidence="4" type="primary">Abhd2a</name>
    <name evidence="4" type="ORF">GTO96_0006060</name>
</gene>
<dbReference type="EMBL" id="JAATIS010000094">
    <property type="protein sequence ID" value="KAG2470753.1"/>
    <property type="molecule type" value="Genomic_DNA"/>
</dbReference>
<evidence type="ECO:0000259" key="3">
    <source>
        <dbReference type="Pfam" id="PF21058"/>
    </source>
</evidence>
<dbReference type="InterPro" id="IPR000073">
    <property type="entry name" value="AB_hydrolase_1"/>
</dbReference>
<feature type="non-terminal residue" evidence="4">
    <location>
        <position position="813"/>
    </location>
</feature>
<dbReference type="GO" id="GO:0047372">
    <property type="term" value="F:monoacylglycerol lipase activity"/>
    <property type="evidence" value="ECO:0007669"/>
    <property type="project" value="TreeGrafter"/>
</dbReference>
<dbReference type="InterPro" id="IPR029058">
    <property type="entry name" value="AB_hydrolase_fold"/>
</dbReference>
<dbReference type="GO" id="GO:0051792">
    <property type="term" value="P:medium-chain fatty acid biosynthetic process"/>
    <property type="evidence" value="ECO:0007669"/>
    <property type="project" value="TreeGrafter"/>
</dbReference>
<feature type="non-terminal residue" evidence="4">
    <location>
        <position position="1"/>
    </location>
</feature>
<dbReference type="GO" id="GO:0097524">
    <property type="term" value="C:sperm plasma membrane"/>
    <property type="evidence" value="ECO:0007669"/>
    <property type="project" value="TreeGrafter"/>
</dbReference>
<proteinExistence type="inferred from homology"/>